<dbReference type="PROSITE" id="PS01008">
    <property type="entry name" value="DNAA"/>
    <property type="match status" value="1"/>
</dbReference>
<dbReference type="PANTHER" id="PTHR30050:SF2">
    <property type="entry name" value="CHROMOSOMAL REPLICATION INITIATOR PROTEIN DNAA"/>
    <property type="match status" value="1"/>
</dbReference>
<reference evidence="14 15" key="1">
    <citation type="submission" date="2018-06" db="EMBL/GenBank/DDBJ databases">
        <authorList>
            <consortium name="Pathogen Informatics"/>
            <person name="Doyle S."/>
        </authorList>
    </citation>
    <scope>NUCLEOTIDE SEQUENCE [LARGE SCALE GENOMIC DNA]</scope>
    <source>
        <strain evidence="14 15">NCTC13149</strain>
    </source>
</reference>
<dbReference type="GO" id="GO:0008289">
    <property type="term" value="F:lipid binding"/>
    <property type="evidence" value="ECO:0007669"/>
    <property type="project" value="UniProtKB-KW"/>
</dbReference>
<dbReference type="SUPFAM" id="SSF48295">
    <property type="entry name" value="TrpR-like"/>
    <property type="match status" value="1"/>
</dbReference>
<dbReference type="Pfam" id="PF00308">
    <property type="entry name" value="Bac_DnaA"/>
    <property type="match status" value="1"/>
</dbReference>
<evidence type="ECO:0000256" key="3">
    <source>
        <dbReference type="ARBA" id="ARBA00022705"/>
    </source>
</evidence>
<dbReference type="Gene3D" id="3.30.300.180">
    <property type="match status" value="1"/>
</dbReference>
<dbReference type="Gene3D" id="1.10.1750.10">
    <property type="match status" value="1"/>
</dbReference>
<comment type="domain">
    <text evidence="8">Domain I is involved in oligomerization and binding regulators, domain II is flexibile and of varying length in different bacteria, domain III forms the AAA+ region, while domain IV binds dsDNA.</text>
</comment>
<dbReference type="PANTHER" id="PTHR30050">
    <property type="entry name" value="CHROMOSOMAL REPLICATION INITIATOR PROTEIN DNAA"/>
    <property type="match status" value="1"/>
</dbReference>
<evidence type="ECO:0000256" key="4">
    <source>
        <dbReference type="ARBA" id="ARBA00022741"/>
    </source>
</evidence>
<dbReference type="InterPro" id="IPR013159">
    <property type="entry name" value="DnaA_C"/>
</dbReference>
<dbReference type="Pfam" id="PF11638">
    <property type="entry name" value="DnaA_N"/>
    <property type="match status" value="1"/>
</dbReference>
<sequence length="451" mass="52190">MDNDFSTIWELFLKDIEKKSMSSVTYNTWFSRMLPKSWDYENKKIIISVPSQFIRDYLVNNKRHFDLVKKCLFEVTGIDFDLNIISEDEAKNVVLNKNNDSFDDNFQSTRLNPKYSFESFVVGKSNEFAHAASLAVAENYEDPRKSYSNPLFIYGGVGLGKTHLMHAIGNFIINQDPTKKILYVTSEQFTNELINSIQKNKNEEFRNKYRKVDLLLIDDIQFIADKDRTQEEFFHTFNELHEANKQIVLTSDKPPKEIKSLEERLISRFAWGLVVDIGQPDLETRIAILRSKANVEGFDVSEDVINYIAENVKSNIRELEGALSRVVAYSKLTSGDISIENTAIVLADIFESKKKKVINVKLIKEVICKEFDITISDIDSKKRTRQIAYPRQIAMYITRQITELSLPKIGEEFGGRDHSTVIHAYDKIEKDMQEDPVFKIKVNDIIKKIKM</sequence>
<dbReference type="InterPro" id="IPR018312">
    <property type="entry name" value="Chromosome_initiator_DnaA_CS"/>
</dbReference>
<comment type="subcellular location">
    <subcellularLocation>
        <location evidence="8">Cytoplasm</location>
    </subcellularLocation>
</comment>
<feature type="binding site" evidence="8">
    <location>
        <position position="161"/>
    </location>
    <ligand>
        <name>ATP</name>
        <dbReference type="ChEBI" id="CHEBI:30616"/>
    </ligand>
</feature>
<dbReference type="AlphaFoldDB" id="A0A379C299"/>
<comment type="caution">
    <text evidence="8">Lacks conserved residue(s) required for the propagation of feature annotation.</text>
</comment>
<feature type="binding site" evidence="8">
    <location>
        <position position="158"/>
    </location>
    <ligand>
        <name>ATP</name>
        <dbReference type="ChEBI" id="CHEBI:30616"/>
    </ligand>
</feature>
<evidence type="ECO:0000256" key="1">
    <source>
        <dbReference type="ARBA" id="ARBA00006583"/>
    </source>
</evidence>
<comment type="function">
    <text evidence="8 10">Plays an essential role in the initiation and regulation of chromosomal replication. ATP-DnaA binds to the origin of replication (oriC) to initiate formation of the DNA replication initiation complex once per cell cycle. Binds the DnaA box (a 9 base pair repeat at the origin) and separates the double-stranded (ds)DNA. Forms a right-handed helical filament on oriC DNA; dsDNA binds to the exterior of the filament while single-stranded (ss)DNA is stabiized in the filament's interior. The ATP-DnaA-oriC complex binds and stabilizes one strand of the AT-rich DNA unwinding element (DUE), permitting loading of DNA polymerase. After initiation quickly degrades to an ADP-DnaA complex that is not apt for DNA replication. Binds acidic phospholipids.</text>
</comment>
<dbReference type="InterPro" id="IPR001957">
    <property type="entry name" value="Chromosome_initiator_DnaA"/>
</dbReference>
<gene>
    <name evidence="8 14" type="primary">dnaA</name>
    <name evidence="14" type="ORF">NCTC13149_00001</name>
</gene>
<dbReference type="RefSeq" id="WP_019034155.1">
    <property type="nucleotide sequence ID" value="NZ_CAMUOS010000005.1"/>
</dbReference>
<feature type="binding site" evidence="8">
    <location>
        <position position="160"/>
    </location>
    <ligand>
        <name>ATP</name>
        <dbReference type="ChEBI" id="CHEBI:30616"/>
    </ligand>
</feature>
<dbReference type="InterPro" id="IPR013317">
    <property type="entry name" value="DnaA_dom"/>
</dbReference>
<evidence type="ECO:0000256" key="10">
    <source>
        <dbReference type="RuleBase" id="RU000577"/>
    </source>
</evidence>
<evidence type="ECO:0000313" key="14">
    <source>
        <dbReference type="EMBL" id="SUB56231.1"/>
    </source>
</evidence>
<dbReference type="EMBL" id="UGSZ01000001">
    <property type="protein sequence ID" value="SUB56231.1"/>
    <property type="molecule type" value="Genomic_DNA"/>
</dbReference>
<dbReference type="GO" id="GO:0006275">
    <property type="term" value="P:regulation of DNA replication"/>
    <property type="evidence" value="ECO:0007669"/>
    <property type="project" value="UniProtKB-UniRule"/>
</dbReference>
<dbReference type="Proteomes" id="UP000255517">
    <property type="component" value="Unassembled WGS sequence"/>
</dbReference>
<dbReference type="SUPFAM" id="SSF52540">
    <property type="entry name" value="P-loop containing nucleoside triphosphate hydrolases"/>
    <property type="match status" value="1"/>
</dbReference>
<proteinExistence type="inferred from homology"/>
<dbReference type="FunFam" id="3.40.50.300:FF:000150">
    <property type="entry name" value="Chromosomal replication initiator protein DnaA"/>
    <property type="match status" value="1"/>
</dbReference>
<dbReference type="InterPro" id="IPR024633">
    <property type="entry name" value="DnaA_N_dom"/>
</dbReference>
<dbReference type="GO" id="GO:0005737">
    <property type="term" value="C:cytoplasm"/>
    <property type="evidence" value="ECO:0007669"/>
    <property type="project" value="UniProtKB-SubCell"/>
</dbReference>
<dbReference type="InterPro" id="IPR038454">
    <property type="entry name" value="DnaA_N_sf"/>
</dbReference>
<dbReference type="Gene3D" id="1.10.8.60">
    <property type="match status" value="1"/>
</dbReference>
<keyword evidence="5 8" id="KW-0067">ATP-binding</keyword>
<keyword evidence="4 8" id="KW-0547">Nucleotide-binding</keyword>
<dbReference type="GO" id="GO:0006270">
    <property type="term" value="P:DNA replication initiation"/>
    <property type="evidence" value="ECO:0007669"/>
    <property type="project" value="UniProtKB-UniRule"/>
</dbReference>
<accession>A0A379C299</accession>
<dbReference type="CDD" id="cd06571">
    <property type="entry name" value="Bac_DnaA_C"/>
    <property type="match status" value="1"/>
</dbReference>
<dbReference type="OrthoDB" id="9807019at2"/>
<evidence type="ECO:0000256" key="11">
    <source>
        <dbReference type="RuleBase" id="RU004227"/>
    </source>
</evidence>
<dbReference type="NCBIfam" id="TIGR00362">
    <property type="entry name" value="DnaA"/>
    <property type="match status" value="1"/>
</dbReference>
<dbReference type="InterPro" id="IPR010921">
    <property type="entry name" value="Trp_repressor/repl_initiator"/>
</dbReference>
<keyword evidence="2 8" id="KW-0963">Cytoplasm</keyword>
<evidence type="ECO:0000256" key="6">
    <source>
        <dbReference type="ARBA" id="ARBA00023121"/>
    </source>
</evidence>
<dbReference type="FunFam" id="1.10.8.60:FF:000003">
    <property type="entry name" value="Chromosomal replication initiator protein DnaA"/>
    <property type="match status" value="1"/>
</dbReference>
<organism evidence="14 15">
    <name type="scientific">Peptoniphilus lacrimalis</name>
    <dbReference type="NCBI Taxonomy" id="33031"/>
    <lineage>
        <taxon>Bacteria</taxon>
        <taxon>Bacillati</taxon>
        <taxon>Bacillota</taxon>
        <taxon>Tissierellia</taxon>
        <taxon>Tissierellales</taxon>
        <taxon>Peptoniphilaceae</taxon>
        <taxon>Peptoniphilus</taxon>
    </lineage>
</organism>
<evidence type="ECO:0000256" key="7">
    <source>
        <dbReference type="ARBA" id="ARBA00023125"/>
    </source>
</evidence>
<dbReference type="InterPro" id="IPR003593">
    <property type="entry name" value="AAA+_ATPase"/>
</dbReference>
<comment type="similarity">
    <text evidence="1 8 11">Belongs to the DnaA family.</text>
</comment>
<dbReference type="STRING" id="1122949.GCA_000378725_00072"/>
<evidence type="ECO:0000313" key="15">
    <source>
        <dbReference type="Proteomes" id="UP000255517"/>
    </source>
</evidence>
<evidence type="ECO:0000256" key="2">
    <source>
        <dbReference type="ARBA" id="ARBA00022490"/>
    </source>
</evidence>
<dbReference type="InterPro" id="IPR027417">
    <property type="entry name" value="P-loop_NTPase"/>
</dbReference>
<keyword evidence="6 8" id="KW-0446">Lipid-binding</keyword>
<dbReference type="GO" id="GO:0003688">
    <property type="term" value="F:DNA replication origin binding"/>
    <property type="evidence" value="ECO:0007669"/>
    <property type="project" value="UniProtKB-UniRule"/>
</dbReference>
<dbReference type="PRINTS" id="PR00051">
    <property type="entry name" value="DNAA"/>
</dbReference>
<dbReference type="CDD" id="cd00009">
    <property type="entry name" value="AAA"/>
    <property type="match status" value="1"/>
</dbReference>
<dbReference type="Gene3D" id="3.40.50.300">
    <property type="entry name" value="P-loop containing nucleotide triphosphate hydrolases"/>
    <property type="match status" value="1"/>
</dbReference>
<evidence type="ECO:0000256" key="9">
    <source>
        <dbReference type="NCBIfam" id="TIGR00362"/>
    </source>
</evidence>
<evidence type="ECO:0000259" key="12">
    <source>
        <dbReference type="SMART" id="SM00382"/>
    </source>
</evidence>
<feature type="region of interest" description="Domain IV, binds dsDNA" evidence="8">
    <location>
        <begin position="331"/>
        <end position="451"/>
    </location>
</feature>
<dbReference type="GO" id="GO:0005886">
    <property type="term" value="C:plasma membrane"/>
    <property type="evidence" value="ECO:0007669"/>
    <property type="project" value="TreeGrafter"/>
</dbReference>
<protein>
    <recommendedName>
        <fullName evidence="8 9">Chromosomal replication initiator protein DnaA</fullName>
    </recommendedName>
</protein>
<feature type="domain" description="Chromosomal replication initiator DnaA C-terminal" evidence="13">
    <location>
        <begin position="359"/>
        <end position="428"/>
    </location>
</feature>
<name>A0A379C299_9FIRM</name>
<evidence type="ECO:0000256" key="5">
    <source>
        <dbReference type="ARBA" id="ARBA00022840"/>
    </source>
</evidence>
<feature type="domain" description="AAA+ ATPase" evidence="12">
    <location>
        <begin position="147"/>
        <end position="278"/>
    </location>
</feature>
<evidence type="ECO:0000259" key="13">
    <source>
        <dbReference type="SMART" id="SM00760"/>
    </source>
</evidence>
<dbReference type="Pfam" id="PF08299">
    <property type="entry name" value="Bac_DnaA_C"/>
    <property type="match status" value="1"/>
</dbReference>
<comment type="subunit">
    <text evidence="8">Oligomerizes as a right-handed, spiral filament on DNA at oriC.</text>
</comment>
<dbReference type="SMART" id="SM00382">
    <property type="entry name" value="AAA"/>
    <property type="match status" value="1"/>
</dbReference>
<dbReference type="SMART" id="SM00760">
    <property type="entry name" value="Bac_DnaA_C"/>
    <property type="match status" value="1"/>
</dbReference>
<dbReference type="GO" id="GO:0005524">
    <property type="term" value="F:ATP binding"/>
    <property type="evidence" value="ECO:0007669"/>
    <property type="project" value="UniProtKB-UniRule"/>
</dbReference>
<dbReference type="InterPro" id="IPR020591">
    <property type="entry name" value="Chromosome_initiator_DnaA-like"/>
</dbReference>
<keyword evidence="7 8" id="KW-0238">DNA-binding</keyword>
<evidence type="ECO:0000256" key="8">
    <source>
        <dbReference type="HAMAP-Rule" id="MF_00377"/>
    </source>
</evidence>
<feature type="region of interest" description="Domain I, interacts with DnaA modulators" evidence="8">
    <location>
        <begin position="1"/>
        <end position="89"/>
    </location>
</feature>
<keyword evidence="3 8" id="KW-0235">DNA replication</keyword>
<feature type="binding site" evidence="8">
    <location>
        <position position="162"/>
    </location>
    <ligand>
        <name>ATP</name>
        <dbReference type="ChEBI" id="CHEBI:30616"/>
    </ligand>
</feature>
<dbReference type="HAMAP" id="MF_00377">
    <property type="entry name" value="DnaA_bact"/>
    <property type="match status" value="1"/>
</dbReference>